<organism evidence="3 4">
    <name type="scientific">Thalassotalea insulae</name>
    <dbReference type="NCBI Taxonomy" id="2056778"/>
    <lineage>
        <taxon>Bacteria</taxon>
        <taxon>Pseudomonadati</taxon>
        <taxon>Pseudomonadota</taxon>
        <taxon>Gammaproteobacteria</taxon>
        <taxon>Alteromonadales</taxon>
        <taxon>Colwelliaceae</taxon>
        <taxon>Thalassotalea</taxon>
    </lineage>
</organism>
<reference evidence="3 4" key="1">
    <citation type="submission" date="2023-03" db="EMBL/GenBank/DDBJ databases">
        <title>Draft genome sequence of Thalassotalea insulae KCTC 62186T.</title>
        <authorList>
            <person name="Sawabe T."/>
        </authorList>
    </citation>
    <scope>NUCLEOTIDE SEQUENCE [LARGE SCALE GENOMIC DNA]</scope>
    <source>
        <strain evidence="3 4">KCTC 62186</strain>
    </source>
</reference>
<comment type="caution">
    <text evidence="1">Lacks conserved residue(s) required for the propagation of feature annotation.</text>
</comment>
<comment type="caution">
    <text evidence="3">The sequence shown here is derived from an EMBL/GenBank/DDBJ whole genome shotgun (WGS) entry which is preliminary data.</text>
</comment>
<dbReference type="InterPro" id="IPR052048">
    <property type="entry name" value="ST_Response_Regulator"/>
</dbReference>
<dbReference type="Pfam" id="PF00072">
    <property type="entry name" value="Response_reg"/>
    <property type="match status" value="1"/>
</dbReference>
<dbReference type="InterPro" id="IPR001789">
    <property type="entry name" value="Sig_transdc_resp-reg_receiver"/>
</dbReference>
<feature type="domain" description="Response regulatory" evidence="2">
    <location>
        <begin position="16"/>
        <end position="135"/>
    </location>
</feature>
<sequence length="555" mass="64463">MKTQEKTFFGEYSDLKVLIIDDNTLVQDALKHTLYNMDIREVRCAQNAYFGLKLCSETKFHIIICAFNVKSDKDGFHLLEELKFKGYVTKTTVLIFLCTETKESLVNSIIELQPDDFWVKPLQPLRVQKRLEHTLKIKNQLFNIYQALDQREFSKVIYYADRHLLNKKLASFHPNILRMKGTALLSLLEFQEAENFYKELLNTYKYSWVYIGYARALLKQGRIEDIEDLIKTLVNRPETRFATHDMLAQYHIENEKYDLAYQEIKKATALAPRNIDRNKKSWDLARLNHDHQGQYQATKSIAKNAKNSIHDSPELLLNVIRSGIDLAVTITNGGAEQILQQTDKYIQQLEAEYEDADLFKEQINVARARVFNARNESAKAQRIVDNQVSIRPTALIEDNLDKVKVYHELGMREEAMLLLESIKNQISGDSLTSQVVNRYIQQETQERSDIHFTPKQLHDMAVEHFQKQRLQPALEAVLQAIQLAPTSVKFSISLLKILVMLKQNDEFEEQYLENANKALALFEQTKLDEKTQGSVAQVKEKWLSLMATTEQENEH</sequence>
<dbReference type="PANTHER" id="PTHR43228">
    <property type="entry name" value="TWO-COMPONENT RESPONSE REGULATOR"/>
    <property type="match status" value="1"/>
</dbReference>
<evidence type="ECO:0000259" key="2">
    <source>
        <dbReference type="PROSITE" id="PS50110"/>
    </source>
</evidence>
<evidence type="ECO:0000256" key="1">
    <source>
        <dbReference type="PROSITE-ProRule" id="PRU00169"/>
    </source>
</evidence>
<dbReference type="InterPro" id="IPR019734">
    <property type="entry name" value="TPR_rpt"/>
</dbReference>
<dbReference type="SUPFAM" id="SSF52172">
    <property type="entry name" value="CheY-like"/>
    <property type="match status" value="1"/>
</dbReference>
<dbReference type="InterPro" id="IPR011990">
    <property type="entry name" value="TPR-like_helical_dom_sf"/>
</dbReference>
<dbReference type="RefSeq" id="WP_284244043.1">
    <property type="nucleotide sequence ID" value="NZ_BSST01000001.1"/>
</dbReference>
<evidence type="ECO:0000313" key="3">
    <source>
        <dbReference type="EMBL" id="GLX78155.1"/>
    </source>
</evidence>
<dbReference type="PANTHER" id="PTHR43228:SF1">
    <property type="entry name" value="TWO-COMPONENT RESPONSE REGULATOR ARR22"/>
    <property type="match status" value="1"/>
</dbReference>
<evidence type="ECO:0000313" key="4">
    <source>
        <dbReference type="Proteomes" id="UP001157186"/>
    </source>
</evidence>
<dbReference type="PROSITE" id="PS50110">
    <property type="entry name" value="RESPONSE_REGULATORY"/>
    <property type="match status" value="1"/>
</dbReference>
<keyword evidence="4" id="KW-1185">Reference proteome</keyword>
<dbReference type="Gene3D" id="3.40.50.2300">
    <property type="match status" value="1"/>
</dbReference>
<proteinExistence type="predicted"/>
<dbReference type="Gene3D" id="1.25.40.10">
    <property type="entry name" value="Tetratricopeptide repeat domain"/>
    <property type="match status" value="1"/>
</dbReference>
<dbReference type="Proteomes" id="UP001157186">
    <property type="component" value="Unassembled WGS sequence"/>
</dbReference>
<name>A0ABQ6GTY9_9GAMM</name>
<dbReference type="SUPFAM" id="SSF48452">
    <property type="entry name" value="TPR-like"/>
    <property type="match status" value="1"/>
</dbReference>
<accession>A0ABQ6GTY9</accession>
<dbReference type="EMBL" id="BSST01000001">
    <property type="protein sequence ID" value="GLX78155.1"/>
    <property type="molecule type" value="Genomic_DNA"/>
</dbReference>
<dbReference type="SMART" id="SM00448">
    <property type="entry name" value="REC"/>
    <property type="match status" value="1"/>
</dbReference>
<gene>
    <name evidence="3" type="ORF">tinsulaeT_14950</name>
</gene>
<protein>
    <submittedName>
        <fullName evidence="3">Response regulator</fullName>
    </submittedName>
</protein>
<dbReference type="SMART" id="SM00028">
    <property type="entry name" value="TPR"/>
    <property type="match status" value="3"/>
</dbReference>
<dbReference type="InterPro" id="IPR011006">
    <property type="entry name" value="CheY-like_superfamily"/>
</dbReference>